<keyword evidence="4" id="KW-1185">Reference proteome</keyword>
<evidence type="ECO:0000256" key="2">
    <source>
        <dbReference type="ARBA" id="ARBA00023180"/>
    </source>
</evidence>
<dbReference type="PANTHER" id="PTHR42970">
    <property type="entry name" value="PECTATE LYASE C-RELATED"/>
    <property type="match status" value="1"/>
</dbReference>
<reference evidence="3 4" key="1">
    <citation type="submission" date="2019-04" db="EMBL/GenBank/DDBJ databases">
        <title>Sphingomonas psychrotolerans sp. nov., isolated from soil in the Tianshan Mountains, Xinjiang, China.</title>
        <authorList>
            <person name="Luo Y."/>
            <person name="Sheng H."/>
        </authorList>
    </citation>
    <scope>NUCLEOTIDE SEQUENCE [LARGE SCALE GENOMIC DNA]</scope>
    <source>
        <strain evidence="3 4">ZFGT-11</strain>
    </source>
</reference>
<gene>
    <name evidence="3" type="ORF">E5A73_18760</name>
</gene>
<dbReference type="GO" id="GO:0046872">
    <property type="term" value="F:metal ion binding"/>
    <property type="evidence" value="ECO:0007669"/>
    <property type="project" value="UniProtKB-KW"/>
</dbReference>
<proteinExistence type="predicted"/>
<accession>A0A4S1X3C4</accession>
<dbReference type="InterPro" id="IPR012334">
    <property type="entry name" value="Pectin_lyas_fold"/>
</dbReference>
<dbReference type="SUPFAM" id="SSF51126">
    <property type="entry name" value="Pectin lyase-like"/>
    <property type="match status" value="1"/>
</dbReference>
<dbReference type="OrthoDB" id="8737820at2"/>
<organism evidence="3 4">
    <name type="scientific">Sphingomonas gei</name>
    <dbReference type="NCBI Taxonomy" id="1395960"/>
    <lineage>
        <taxon>Bacteria</taxon>
        <taxon>Pseudomonadati</taxon>
        <taxon>Pseudomonadota</taxon>
        <taxon>Alphaproteobacteria</taxon>
        <taxon>Sphingomonadales</taxon>
        <taxon>Sphingomonadaceae</taxon>
        <taxon>Sphingomonas</taxon>
    </lineage>
</organism>
<evidence type="ECO:0000313" key="3">
    <source>
        <dbReference type="EMBL" id="TGX50444.1"/>
    </source>
</evidence>
<dbReference type="PANTHER" id="PTHR42970:SF1">
    <property type="entry name" value="PECTATE LYASE C-RELATED"/>
    <property type="match status" value="1"/>
</dbReference>
<evidence type="ECO:0000256" key="1">
    <source>
        <dbReference type="ARBA" id="ARBA00022723"/>
    </source>
</evidence>
<dbReference type="Proteomes" id="UP000306147">
    <property type="component" value="Unassembled WGS sequence"/>
</dbReference>
<dbReference type="InterPro" id="IPR052063">
    <property type="entry name" value="Polysaccharide_Lyase_1"/>
</dbReference>
<dbReference type="EMBL" id="SRXT01000007">
    <property type="protein sequence ID" value="TGX50444.1"/>
    <property type="molecule type" value="Genomic_DNA"/>
</dbReference>
<dbReference type="InterPro" id="IPR011050">
    <property type="entry name" value="Pectin_lyase_fold/virulence"/>
</dbReference>
<name>A0A4S1X3C4_9SPHN</name>
<protein>
    <submittedName>
        <fullName evidence="3">Uncharacterized protein</fullName>
    </submittedName>
</protein>
<dbReference type="Gene3D" id="2.160.20.10">
    <property type="entry name" value="Single-stranded right-handed beta-helix, Pectin lyase-like"/>
    <property type="match status" value="1"/>
</dbReference>
<keyword evidence="1" id="KW-0479">Metal-binding</keyword>
<keyword evidence="2" id="KW-0325">Glycoprotein</keyword>
<dbReference type="AlphaFoldDB" id="A0A4S1X3C4"/>
<sequence length="106" mass="11220">MLAFAQLAFPGAEGAGRFALGGRGGQIPFAINLADSGLDSLRAAVETKGPRTILFLISGTTRLVIREGRVTIAGQSAPGDGIALRDHMLQVSGDDVVVRYIRSRRR</sequence>
<dbReference type="RefSeq" id="WP_135965360.1">
    <property type="nucleotide sequence ID" value="NZ_SRXT01000007.1"/>
</dbReference>
<comment type="caution">
    <text evidence="3">The sequence shown here is derived from an EMBL/GenBank/DDBJ whole genome shotgun (WGS) entry which is preliminary data.</text>
</comment>
<evidence type="ECO:0000313" key="4">
    <source>
        <dbReference type="Proteomes" id="UP000306147"/>
    </source>
</evidence>